<dbReference type="AlphaFoldDB" id="V4KI80"/>
<proteinExistence type="predicted"/>
<accession>V4KI80</accession>
<organism evidence="1 2">
    <name type="scientific">Eutrema salsugineum</name>
    <name type="common">Saltwater cress</name>
    <name type="synonym">Sisymbrium salsugineum</name>
    <dbReference type="NCBI Taxonomy" id="72664"/>
    <lineage>
        <taxon>Eukaryota</taxon>
        <taxon>Viridiplantae</taxon>
        <taxon>Streptophyta</taxon>
        <taxon>Embryophyta</taxon>
        <taxon>Tracheophyta</taxon>
        <taxon>Spermatophyta</taxon>
        <taxon>Magnoliopsida</taxon>
        <taxon>eudicotyledons</taxon>
        <taxon>Gunneridae</taxon>
        <taxon>Pentapetalae</taxon>
        <taxon>rosids</taxon>
        <taxon>malvids</taxon>
        <taxon>Brassicales</taxon>
        <taxon>Brassicaceae</taxon>
        <taxon>Eutremeae</taxon>
        <taxon>Eutrema</taxon>
    </lineage>
</organism>
<evidence type="ECO:0000313" key="1">
    <source>
        <dbReference type="EMBL" id="ESQ29582.1"/>
    </source>
</evidence>
<dbReference type="Gramene" id="ESQ29582">
    <property type="protein sequence ID" value="ESQ29582"/>
    <property type="gene ID" value="EUTSA_v10024083mg"/>
</dbReference>
<dbReference type="eggNOG" id="KOG1075">
    <property type="taxonomic scope" value="Eukaryota"/>
</dbReference>
<sequence>MQATWGLGYRQVEFEGDNLILNNILHGKGQNWRGMFTDVVFQFRHREANFCADILAKKAVSSDLPWSLYHSCPLFLQPYVNNDMVF</sequence>
<evidence type="ECO:0000313" key="2">
    <source>
        <dbReference type="Proteomes" id="UP000030689"/>
    </source>
</evidence>
<dbReference type="EMBL" id="KI517881">
    <property type="protein sequence ID" value="ESQ29582.1"/>
    <property type="molecule type" value="Genomic_DNA"/>
</dbReference>
<keyword evidence="2" id="KW-1185">Reference proteome</keyword>
<name>V4KI80_EUTSA</name>
<dbReference type="Proteomes" id="UP000030689">
    <property type="component" value="Unassembled WGS sequence"/>
</dbReference>
<gene>
    <name evidence="1" type="ORF">EUTSA_v10024083mg</name>
</gene>
<dbReference type="KEGG" id="eus:EUTSA_v10024083mg"/>
<reference evidence="1 2" key="1">
    <citation type="journal article" date="2013" name="Front. Plant Sci.">
        <title>The Reference Genome of the Halophytic Plant Eutrema salsugineum.</title>
        <authorList>
            <person name="Yang R."/>
            <person name="Jarvis D.E."/>
            <person name="Chen H."/>
            <person name="Beilstein M.A."/>
            <person name="Grimwood J."/>
            <person name="Jenkins J."/>
            <person name="Shu S."/>
            <person name="Prochnik S."/>
            <person name="Xin M."/>
            <person name="Ma C."/>
            <person name="Schmutz J."/>
            <person name="Wing R.A."/>
            <person name="Mitchell-Olds T."/>
            <person name="Schumaker K.S."/>
            <person name="Wang X."/>
        </authorList>
    </citation>
    <scope>NUCLEOTIDE SEQUENCE [LARGE SCALE GENOMIC DNA]</scope>
</reference>
<protein>
    <submittedName>
        <fullName evidence="1">Uncharacterized protein</fullName>
    </submittedName>
</protein>